<feature type="domain" description="GGDEF" evidence="4">
    <location>
        <begin position="398"/>
        <end position="530"/>
    </location>
</feature>
<keyword evidence="1" id="KW-0812">Transmembrane</keyword>
<dbReference type="STRING" id="121290.APY04_0101"/>
<dbReference type="InterPro" id="IPR029787">
    <property type="entry name" value="Nucleotide_cyclase"/>
</dbReference>
<dbReference type="PATRIC" id="fig|121290.4.peg.1424"/>
<feature type="transmembrane region" description="Helical" evidence="1">
    <location>
        <begin position="173"/>
        <end position="195"/>
    </location>
</feature>
<dbReference type="SMART" id="SM00052">
    <property type="entry name" value="EAL"/>
    <property type="match status" value="1"/>
</dbReference>
<dbReference type="CDD" id="cd01948">
    <property type="entry name" value="EAL"/>
    <property type="match status" value="1"/>
</dbReference>
<feature type="domain" description="EAL" evidence="3">
    <location>
        <begin position="539"/>
        <end position="789"/>
    </location>
</feature>
<dbReference type="SMART" id="SM00267">
    <property type="entry name" value="GGDEF"/>
    <property type="match status" value="1"/>
</dbReference>
<dbReference type="Pfam" id="PF03707">
    <property type="entry name" value="MHYT"/>
    <property type="match status" value="2"/>
</dbReference>
<dbReference type="PROSITE" id="PS50887">
    <property type="entry name" value="GGDEF"/>
    <property type="match status" value="1"/>
</dbReference>
<keyword evidence="7" id="KW-1185">Reference proteome</keyword>
<dbReference type="CDD" id="cd01949">
    <property type="entry name" value="GGDEF"/>
    <property type="match status" value="1"/>
</dbReference>
<evidence type="ECO:0000313" key="7">
    <source>
        <dbReference type="Proteomes" id="UP000059074"/>
    </source>
</evidence>
<dbReference type="Pfam" id="PF12860">
    <property type="entry name" value="PAS_7"/>
    <property type="match status" value="1"/>
</dbReference>
<feature type="transmembrane region" description="Helical" evidence="1">
    <location>
        <begin position="15"/>
        <end position="35"/>
    </location>
</feature>
<keyword evidence="1" id="KW-0472">Membrane</keyword>
<evidence type="ECO:0000259" key="3">
    <source>
        <dbReference type="PROSITE" id="PS50883"/>
    </source>
</evidence>
<dbReference type="NCBIfam" id="TIGR00254">
    <property type="entry name" value="GGDEF"/>
    <property type="match status" value="1"/>
</dbReference>
<dbReference type="GO" id="GO:0016020">
    <property type="term" value="C:membrane"/>
    <property type="evidence" value="ECO:0007669"/>
    <property type="project" value="UniProtKB-UniRule"/>
</dbReference>
<dbReference type="InterPro" id="IPR000160">
    <property type="entry name" value="GGDEF_dom"/>
</dbReference>
<dbReference type="Gene3D" id="3.30.450.20">
    <property type="entry name" value="PAS domain"/>
    <property type="match status" value="1"/>
</dbReference>
<feature type="transmembrane region" description="Helical" evidence="1">
    <location>
        <begin position="47"/>
        <end position="72"/>
    </location>
</feature>
<reference evidence="6 7" key="1">
    <citation type="submission" date="2015-10" db="EMBL/GenBank/DDBJ databases">
        <title>Transcriptomic analysis of a linuron degrading triple-species bacterial consortium.</title>
        <authorList>
            <person name="Albers P."/>
        </authorList>
    </citation>
    <scope>NUCLEOTIDE SEQUENCE [LARGE SCALE GENOMIC DNA]</scope>
    <source>
        <strain evidence="6 7">WDL6</strain>
    </source>
</reference>
<dbReference type="Pfam" id="PF00990">
    <property type="entry name" value="GGDEF"/>
    <property type="match status" value="1"/>
</dbReference>
<dbReference type="Pfam" id="PF00563">
    <property type="entry name" value="EAL"/>
    <property type="match status" value="1"/>
</dbReference>
<dbReference type="AlphaFoldDB" id="A0A109BPQ2"/>
<feature type="transmembrane region" description="Helical" evidence="1">
    <location>
        <begin position="84"/>
        <end position="103"/>
    </location>
</feature>
<feature type="compositionally biased region" description="Polar residues" evidence="2">
    <location>
        <begin position="806"/>
        <end position="819"/>
    </location>
</feature>
<keyword evidence="1" id="KW-1133">Transmembrane helix</keyword>
<dbReference type="SUPFAM" id="SSF141868">
    <property type="entry name" value="EAL domain-like"/>
    <property type="match status" value="1"/>
</dbReference>
<evidence type="ECO:0000259" key="5">
    <source>
        <dbReference type="PROSITE" id="PS50924"/>
    </source>
</evidence>
<dbReference type="PANTHER" id="PTHR44757">
    <property type="entry name" value="DIGUANYLATE CYCLASE DGCP"/>
    <property type="match status" value="1"/>
</dbReference>
<feature type="region of interest" description="Disordered" evidence="2">
    <location>
        <begin position="806"/>
        <end position="829"/>
    </location>
</feature>
<evidence type="ECO:0000256" key="2">
    <source>
        <dbReference type="SAM" id="MobiDB-lite"/>
    </source>
</evidence>
<feature type="domain" description="MHYT" evidence="5">
    <location>
        <begin position="12"/>
        <end position="198"/>
    </location>
</feature>
<comment type="caution">
    <text evidence="6">The sequence shown here is derived from an EMBL/GenBank/DDBJ whole genome shotgun (WGS) entry which is preliminary data.</text>
</comment>
<dbReference type="PANTHER" id="PTHR44757:SF2">
    <property type="entry name" value="BIOFILM ARCHITECTURE MAINTENANCE PROTEIN MBAA"/>
    <property type="match status" value="1"/>
</dbReference>
<dbReference type="Proteomes" id="UP000059074">
    <property type="component" value="Unassembled WGS sequence"/>
</dbReference>
<gene>
    <name evidence="6" type="ORF">APY04_0101</name>
</gene>
<dbReference type="RefSeq" id="WP_068458923.1">
    <property type="nucleotide sequence ID" value="NZ_LMTR01000011.1"/>
</dbReference>
<evidence type="ECO:0000256" key="1">
    <source>
        <dbReference type="PROSITE-ProRule" id="PRU00244"/>
    </source>
</evidence>
<proteinExistence type="predicted"/>
<evidence type="ECO:0000313" key="6">
    <source>
        <dbReference type="EMBL" id="KWT72410.1"/>
    </source>
</evidence>
<dbReference type="InterPro" id="IPR052155">
    <property type="entry name" value="Biofilm_reg_signaling"/>
</dbReference>
<dbReference type="InterPro" id="IPR043128">
    <property type="entry name" value="Rev_trsase/Diguanyl_cyclase"/>
</dbReference>
<dbReference type="InterPro" id="IPR035919">
    <property type="entry name" value="EAL_sf"/>
</dbReference>
<dbReference type="EMBL" id="LMTR01000011">
    <property type="protein sequence ID" value="KWT72410.1"/>
    <property type="molecule type" value="Genomic_DNA"/>
</dbReference>
<dbReference type="PROSITE" id="PS50924">
    <property type="entry name" value="MHYT"/>
    <property type="match status" value="1"/>
</dbReference>
<dbReference type="Gene3D" id="3.30.70.270">
    <property type="match status" value="1"/>
</dbReference>
<name>A0A109BPQ2_HYPSL</name>
<organism evidence="6 7">
    <name type="scientific">Hyphomicrobium sulfonivorans</name>
    <dbReference type="NCBI Taxonomy" id="121290"/>
    <lineage>
        <taxon>Bacteria</taxon>
        <taxon>Pseudomonadati</taxon>
        <taxon>Pseudomonadota</taxon>
        <taxon>Alphaproteobacteria</taxon>
        <taxon>Hyphomicrobiales</taxon>
        <taxon>Hyphomicrobiaceae</taxon>
        <taxon>Hyphomicrobium</taxon>
    </lineage>
</organism>
<feature type="transmembrane region" description="Helical" evidence="1">
    <location>
        <begin position="110"/>
        <end position="134"/>
    </location>
</feature>
<protein>
    <submittedName>
        <fullName evidence="6">Diguanylate cyclase/phosphodiesterase (GGDEF &amp; EAL domains) with PAS/PAC sensor(S)</fullName>
    </submittedName>
</protein>
<accession>A0A109BPQ2</accession>
<evidence type="ECO:0000259" key="4">
    <source>
        <dbReference type="PROSITE" id="PS50887"/>
    </source>
</evidence>
<sequence length="829" mass="89650">MFEILGCVAFQHNAWLVAAAAVICCAGSWVTAHLFERTLDTVGTQRIGWYFLTALTAGVAIWCTHFVAMLGYESNAPVEFDPALTLASLLIAVFGATLGFLIAGSKLTRLAPIVGGGIVGLAIAVMHYTGMMAYRVQGVVTWNQTYLVASIILAVSLSAAALHYGVRRSKYSGNIMAALLALGIVALHFTGMTAFNVEPLMLPNAATNSAAFSSLALAITCMAALIVGTGLTSFLIDGSARAESGEALRNMSNGLLMVDKNLLIRLYNDRLMELLDISPEDVAVGMPLGQFLQLVGTRTGMDAARTQRIIDNHNQWIAQNGITRVEHHFDDGTIVSIACRPMAGGGAILTYDDVTEAREGQKKIEHMAFHDMLTGLPNRVCFNKRLEGDLRTAGEKGGQFALIAIDLNGFKEINDIRGHSAGDRVLVALGQRMEAVLGESDFVGRIGGDEFAVLHRIASEVSLVDLLGRLEKELFEPIAVEGNEILPGASIGVAIYPDHANNVADLVSNADLAMYRAKHDVVRSVCFYDASMDEMVRARRNLASDLRLAIERNELTIYYQVQTSVHSGEITGYEALLRWKHPERGFIPPSEFIPLAEENGLILQIGEWVLHEACRTAAGWEPPYKVAVNLSAVQLAHGGLPGYIMQVLLATGLQPERLELELTESAILSDKERSLHVLRQIKNLGINIALDDFGTGYSSLDTLRTFPFDKIKLDRSFMLDVEDNPQAKAIIRAVLALGKSLNIPVLAEGIETSDQMTILTVEGCDEAQGYLLGRPAPLDHLLESGQITLLDLKNFEALAAAGRQMRSQITPTSDANETPESAVKAAASG</sequence>
<dbReference type="InterPro" id="IPR005330">
    <property type="entry name" value="MHYT_dom"/>
</dbReference>
<dbReference type="SUPFAM" id="SSF55073">
    <property type="entry name" value="Nucleotide cyclase"/>
    <property type="match status" value="1"/>
</dbReference>
<dbReference type="Gene3D" id="3.20.20.450">
    <property type="entry name" value="EAL domain"/>
    <property type="match status" value="1"/>
</dbReference>
<dbReference type="InterPro" id="IPR001633">
    <property type="entry name" value="EAL_dom"/>
</dbReference>
<feature type="transmembrane region" description="Helical" evidence="1">
    <location>
        <begin position="215"/>
        <end position="236"/>
    </location>
</feature>
<feature type="transmembrane region" description="Helical" evidence="1">
    <location>
        <begin position="146"/>
        <end position="166"/>
    </location>
</feature>
<dbReference type="PROSITE" id="PS50883">
    <property type="entry name" value="EAL"/>
    <property type="match status" value="1"/>
</dbReference>